<reference evidence="1 2" key="1">
    <citation type="submission" date="2016-10" db="EMBL/GenBank/DDBJ databases">
        <authorList>
            <person name="de Groot N.N."/>
        </authorList>
    </citation>
    <scope>NUCLEOTIDE SEQUENCE [LARGE SCALE GENOMIC DNA]</scope>
    <source>
        <strain evidence="1 2">Nm13</strain>
    </source>
</reference>
<accession>A0A1H5YMK8</accession>
<feature type="non-terminal residue" evidence="1">
    <location>
        <position position="1"/>
    </location>
</feature>
<gene>
    <name evidence="1" type="ORF">SAMN05216334_1711</name>
</gene>
<protein>
    <submittedName>
        <fullName evidence="1">Uncharacterized protein</fullName>
    </submittedName>
</protein>
<sequence length="29" mass="3133">GSSGKCVLGSQKGMLKESESKVEIIFDFQ</sequence>
<organism evidence="1 2">
    <name type="scientific">Nitrosomonas ureae</name>
    <dbReference type="NCBI Taxonomy" id="44577"/>
    <lineage>
        <taxon>Bacteria</taxon>
        <taxon>Pseudomonadati</taxon>
        <taxon>Pseudomonadota</taxon>
        <taxon>Betaproteobacteria</taxon>
        <taxon>Nitrosomonadales</taxon>
        <taxon>Nitrosomonadaceae</taxon>
        <taxon>Nitrosomonas</taxon>
    </lineage>
</organism>
<dbReference type="AlphaFoldDB" id="A0A1H5YMK8"/>
<evidence type="ECO:0000313" key="2">
    <source>
        <dbReference type="Proteomes" id="UP000236753"/>
    </source>
</evidence>
<dbReference type="EMBL" id="FNUX01000071">
    <property type="protein sequence ID" value="SEG24727.1"/>
    <property type="molecule type" value="Genomic_DNA"/>
</dbReference>
<name>A0A1H5YMK8_9PROT</name>
<proteinExistence type="predicted"/>
<evidence type="ECO:0000313" key="1">
    <source>
        <dbReference type="EMBL" id="SEG24727.1"/>
    </source>
</evidence>
<dbReference type="Proteomes" id="UP000236753">
    <property type="component" value="Unassembled WGS sequence"/>
</dbReference>